<dbReference type="PANTHER" id="PTHR30537:SF20">
    <property type="entry name" value="TRANSCRIPTIONAL REGULATORY PROTEIN"/>
    <property type="match status" value="1"/>
</dbReference>
<evidence type="ECO:0000256" key="1">
    <source>
        <dbReference type="ARBA" id="ARBA00009437"/>
    </source>
</evidence>
<protein>
    <submittedName>
        <fullName evidence="6">LysR family transcriptional regulator</fullName>
    </submittedName>
</protein>
<dbReference type="GO" id="GO:0006351">
    <property type="term" value="P:DNA-templated transcription"/>
    <property type="evidence" value="ECO:0007669"/>
    <property type="project" value="TreeGrafter"/>
</dbReference>
<comment type="caution">
    <text evidence="6">The sequence shown here is derived from an EMBL/GenBank/DDBJ whole genome shotgun (WGS) entry which is preliminary data.</text>
</comment>
<keyword evidence="2" id="KW-0805">Transcription regulation</keyword>
<keyword evidence="3" id="KW-0238">DNA-binding</keyword>
<dbReference type="InterPro" id="IPR058163">
    <property type="entry name" value="LysR-type_TF_proteobact-type"/>
</dbReference>
<dbReference type="GO" id="GO:0043565">
    <property type="term" value="F:sequence-specific DNA binding"/>
    <property type="evidence" value="ECO:0007669"/>
    <property type="project" value="TreeGrafter"/>
</dbReference>
<dbReference type="GO" id="GO:0003700">
    <property type="term" value="F:DNA-binding transcription factor activity"/>
    <property type="evidence" value="ECO:0007669"/>
    <property type="project" value="InterPro"/>
</dbReference>
<keyword evidence="7" id="KW-1185">Reference proteome</keyword>
<feature type="domain" description="HTH lysR-type" evidence="5">
    <location>
        <begin position="11"/>
        <end position="68"/>
    </location>
</feature>
<name>A0A318TDV3_9HYPH</name>
<dbReference type="InterPro" id="IPR036388">
    <property type="entry name" value="WH-like_DNA-bd_sf"/>
</dbReference>
<evidence type="ECO:0000259" key="5">
    <source>
        <dbReference type="PROSITE" id="PS50931"/>
    </source>
</evidence>
<dbReference type="PRINTS" id="PR00039">
    <property type="entry name" value="HTHLYSR"/>
</dbReference>
<evidence type="ECO:0000256" key="3">
    <source>
        <dbReference type="ARBA" id="ARBA00023125"/>
    </source>
</evidence>
<dbReference type="Pfam" id="PF03466">
    <property type="entry name" value="LysR_substrate"/>
    <property type="match status" value="1"/>
</dbReference>
<dbReference type="CDD" id="cd08422">
    <property type="entry name" value="PBP2_CrgA_like"/>
    <property type="match status" value="1"/>
</dbReference>
<evidence type="ECO:0000256" key="4">
    <source>
        <dbReference type="ARBA" id="ARBA00023163"/>
    </source>
</evidence>
<dbReference type="InterPro" id="IPR036390">
    <property type="entry name" value="WH_DNA-bd_sf"/>
</dbReference>
<organism evidence="6 7">
    <name type="scientific">Phyllobacterium leguminum</name>
    <dbReference type="NCBI Taxonomy" id="314237"/>
    <lineage>
        <taxon>Bacteria</taxon>
        <taxon>Pseudomonadati</taxon>
        <taxon>Pseudomonadota</taxon>
        <taxon>Alphaproteobacteria</taxon>
        <taxon>Hyphomicrobiales</taxon>
        <taxon>Phyllobacteriaceae</taxon>
        <taxon>Phyllobacterium</taxon>
    </lineage>
</organism>
<accession>A0A318TDV3</accession>
<evidence type="ECO:0000313" key="6">
    <source>
        <dbReference type="EMBL" id="PYE86528.1"/>
    </source>
</evidence>
<reference evidence="6 7" key="1">
    <citation type="submission" date="2018-06" db="EMBL/GenBank/DDBJ databases">
        <title>Genomic Encyclopedia of Type Strains, Phase III (KMG-III): the genomes of soil and plant-associated and newly described type strains.</title>
        <authorList>
            <person name="Whitman W."/>
        </authorList>
    </citation>
    <scope>NUCLEOTIDE SEQUENCE [LARGE SCALE GENOMIC DNA]</scope>
    <source>
        <strain evidence="6 7">ORS 1419</strain>
    </source>
</reference>
<dbReference type="Gene3D" id="3.40.190.290">
    <property type="match status" value="1"/>
</dbReference>
<sequence>MLRDGKLVAPLDWDKLRIFHAAAEAGSFTHAAQTLHLSQSAISRQVSALEQDVGVPLFQRHARGLILTEQGEMLYRTAHDVLMKLENVRSKLAESREKPSGRLRVTTTVGLGSGWLVERVQEFIELYPDVRLQLILDNEELDLTMRHADCAIRLRQPQQPDLIQRRLFTVHMHVYAAAAYIARHGKLTSVDEIDEHRIVTFGEPAPSYLTGLNWLEVAGRDDGNPRIPTLQVNNLLSIKRAAQRSVGIAVLPDYMVDKESGLVRLLPDMEEIPSFDTFFCYPEALKNSAKLHAFRDFLFSKARTWAY</sequence>
<dbReference type="EMBL" id="QJTF01000023">
    <property type="protein sequence ID" value="PYE86528.1"/>
    <property type="molecule type" value="Genomic_DNA"/>
</dbReference>
<dbReference type="SUPFAM" id="SSF53850">
    <property type="entry name" value="Periplasmic binding protein-like II"/>
    <property type="match status" value="1"/>
</dbReference>
<gene>
    <name evidence="6" type="ORF">C7477_12319</name>
</gene>
<dbReference type="Gene3D" id="1.10.10.10">
    <property type="entry name" value="Winged helix-like DNA-binding domain superfamily/Winged helix DNA-binding domain"/>
    <property type="match status" value="1"/>
</dbReference>
<dbReference type="Proteomes" id="UP000247454">
    <property type="component" value="Unassembled WGS sequence"/>
</dbReference>
<dbReference type="SUPFAM" id="SSF46785">
    <property type="entry name" value="Winged helix' DNA-binding domain"/>
    <property type="match status" value="1"/>
</dbReference>
<evidence type="ECO:0000256" key="2">
    <source>
        <dbReference type="ARBA" id="ARBA00023015"/>
    </source>
</evidence>
<dbReference type="InterPro" id="IPR005119">
    <property type="entry name" value="LysR_subst-bd"/>
</dbReference>
<dbReference type="Pfam" id="PF00126">
    <property type="entry name" value="HTH_1"/>
    <property type="match status" value="1"/>
</dbReference>
<dbReference type="InterPro" id="IPR000847">
    <property type="entry name" value="LysR_HTH_N"/>
</dbReference>
<evidence type="ECO:0000313" key="7">
    <source>
        <dbReference type="Proteomes" id="UP000247454"/>
    </source>
</evidence>
<dbReference type="PANTHER" id="PTHR30537">
    <property type="entry name" value="HTH-TYPE TRANSCRIPTIONAL REGULATOR"/>
    <property type="match status" value="1"/>
</dbReference>
<dbReference type="FunFam" id="1.10.10.10:FF:000001">
    <property type="entry name" value="LysR family transcriptional regulator"/>
    <property type="match status" value="1"/>
</dbReference>
<keyword evidence="4" id="KW-0804">Transcription</keyword>
<comment type="similarity">
    <text evidence="1">Belongs to the LysR transcriptional regulatory family.</text>
</comment>
<dbReference type="PROSITE" id="PS50931">
    <property type="entry name" value="HTH_LYSR"/>
    <property type="match status" value="1"/>
</dbReference>
<proteinExistence type="inferred from homology"/>
<dbReference type="AlphaFoldDB" id="A0A318TDV3"/>